<accession>A0A2S4LWH3</accession>
<evidence type="ECO:0008006" key="4">
    <source>
        <dbReference type="Google" id="ProtNLM"/>
    </source>
</evidence>
<feature type="transmembrane region" description="Helical" evidence="1">
    <location>
        <begin position="44"/>
        <end position="69"/>
    </location>
</feature>
<keyword evidence="1" id="KW-1133">Transmembrane helix</keyword>
<dbReference type="AlphaFoldDB" id="A0A2S4LWH3"/>
<evidence type="ECO:0000313" key="3">
    <source>
        <dbReference type="Proteomes" id="UP000236919"/>
    </source>
</evidence>
<evidence type="ECO:0000313" key="2">
    <source>
        <dbReference type="EMBL" id="POR46803.1"/>
    </source>
</evidence>
<proteinExistence type="predicted"/>
<reference evidence="2 3" key="1">
    <citation type="submission" date="2018-01" db="EMBL/GenBank/DDBJ databases">
        <title>Genomic Encyclopedia of Type Strains, Phase III (KMG-III): the genomes of soil and plant-associated and newly described type strains.</title>
        <authorList>
            <person name="Whitman W."/>
        </authorList>
    </citation>
    <scope>NUCLEOTIDE SEQUENCE [LARGE SCALE GENOMIC DNA]</scope>
    <source>
        <strain evidence="2 3">1131</strain>
    </source>
</reference>
<comment type="caution">
    <text evidence="2">The sequence shown here is derived from an EMBL/GenBank/DDBJ whole genome shotgun (WGS) entry which is preliminary data.</text>
</comment>
<protein>
    <recommendedName>
        <fullName evidence="4">Histidine kinase</fullName>
    </recommendedName>
</protein>
<evidence type="ECO:0000256" key="1">
    <source>
        <dbReference type="SAM" id="Phobius"/>
    </source>
</evidence>
<keyword evidence="1" id="KW-0472">Membrane</keyword>
<name>A0A2S4LWH3_9HYPH</name>
<dbReference type="Proteomes" id="UP000236919">
    <property type="component" value="Unassembled WGS sequence"/>
</dbReference>
<keyword evidence="3" id="KW-1185">Reference proteome</keyword>
<organism evidence="2 3">
    <name type="scientific">Bosea psychrotolerans</name>
    <dbReference type="NCBI Taxonomy" id="1871628"/>
    <lineage>
        <taxon>Bacteria</taxon>
        <taxon>Pseudomonadati</taxon>
        <taxon>Pseudomonadota</taxon>
        <taxon>Alphaproteobacteria</taxon>
        <taxon>Hyphomicrobiales</taxon>
        <taxon>Boseaceae</taxon>
        <taxon>Bosea</taxon>
    </lineage>
</organism>
<dbReference type="EMBL" id="PQFZ01000022">
    <property type="protein sequence ID" value="POR46803.1"/>
    <property type="molecule type" value="Genomic_DNA"/>
</dbReference>
<sequence length="88" mass="9827">MPSRNLALPAVSRRPLRLPRRFGNNRSVLIPGQNFEGRHTVPTLFRFIAFLAILGGLIFGGMVALVTFVQPEPREIVEIVPPAKLQPR</sequence>
<gene>
    <name evidence="2" type="ORF">CYD53_12243</name>
</gene>
<keyword evidence="1" id="KW-0812">Transmembrane</keyword>